<keyword evidence="1" id="KW-0175">Coiled coil</keyword>
<dbReference type="EMBL" id="JAZGQO010000028">
    <property type="protein sequence ID" value="KAK6165094.1"/>
    <property type="molecule type" value="Genomic_DNA"/>
</dbReference>
<dbReference type="EMBL" id="JAZGQO010000005">
    <property type="protein sequence ID" value="KAK6186603.1"/>
    <property type="molecule type" value="Genomic_DNA"/>
</dbReference>
<sequence length="178" mass="20048">MANDSVRPVCSDKEEDIVGPSLEDRVEEMLLVFLAQNPSKLLDFQEVVRRLNNVTEERSGNMETRLVQLEERSSNIDNRTEHLEKRSGGLQAGPLEKSQTALTAKLIALETPNKAQQIAEATPSTSTTTPTPAKKQRVTVSDLETEWRKNLKPYQNLVTPTKTDMLTHAQIAFNFWVD</sequence>
<name>A0AAN8IX79_PATCE</name>
<proteinExistence type="predicted"/>
<keyword evidence="5" id="KW-1185">Reference proteome</keyword>
<feature type="compositionally biased region" description="Low complexity" evidence="2">
    <location>
        <begin position="122"/>
        <end position="132"/>
    </location>
</feature>
<evidence type="ECO:0000256" key="2">
    <source>
        <dbReference type="SAM" id="MobiDB-lite"/>
    </source>
</evidence>
<accession>A0AAN8IX79</accession>
<feature type="region of interest" description="Disordered" evidence="2">
    <location>
        <begin position="114"/>
        <end position="135"/>
    </location>
</feature>
<dbReference type="AlphaFoldDB" id="A0AAN8IX79"/>
<feature type="coiled-coil region" evidence="1">
    <location>
        <begin position="52"/>
        <end position="86"/>
    </location>
</feature>
<evidence type="ECO:0000256" key="1">
    <source>
        <dbReference type="SAM" id="Coils"/>
    </source>
</evidence>
<evidence type="ECO:0000313" key="5">
    <source>
        <dbReference type="Proteomes" id="UP001347796"/>
    </source>
</evidence>
<gene>
    <name evidence="4" type="ORF">SNE40_005893</name>
    <name evidence="3" type="ORF">SNE40_023653</name>
</gene>
<comment type="caution">
    <text evidence="3">The sequence shown here is derived from an EMBL/GenBank/DDBJ whole genome shotgun (WGS) entry which is preliminary data.</text>
</comment>
<protein>
    <submittedName>
        <fullName evidence="3">Uncharacterized protein</fullName>
    </submittedName>
</protein>
<reference evidence="3 5" key="1">
    <citation type="submission" date="2024-01" db="EMBL/GenBank/DDBJ databases">
        <title>The genome of the rayed Mediterranean limpet Patella caerulea (Linnaeus, 1758).</title>
        <authorList>
            <person name="Anh-Thu Weber A."/>
            <person name="Halstead-Nussloch G."/>
        </authorList>
    </citation>
    <scope>NUCLEOTIDE SEQUENCE [LARGE SCALE GENOMIC DNA]</scope>
    <source>
        <strain evidence="3">AATW-2023a</strain>
        <tissue evidence="3">Whole specimen</tissue>
    </source>
</reference>
<evidence type="ECO:0000313" key="3">
    <source>
        <dbReference type="EMBL" id="KAK6165094.1"/>
    </source>
</evidence>
<evidence type="ECO:0000313" key="4">
    <source>
        <dbReference type="EMBL" id="KAK6186603.1"/>
    </source>
</evidence>
<organism evidence="3 5">
    <name type="scientific">Patella caerulea</name>
    <name type="common">Rayed Mediterranean limpet</name>
    <dbReference type="NCBI Taxonomy" id="87958"/>
    <lineage>
        <taxon>Eukaryota</taxon>
        <taxon>Metazoa</taxon>
        <taxon>Spiralia</taxon>
        <taxon>Lophotrochozoa</taxon>
        <taxon>Mollusca</taxon>
        <taxon>Gastropoda</taxon>
        <taxon>Patellogastropoda</taxon>
        <taxon>Patelloidea</taxon>
        <taxon>Patellidae</taxon>
        <taxon>Patella</taxon>
    </lineage>
</organism>
<dbReference type="Proteomes" id="UP001347796">
    <property type="component" value="Unassembled WGS sequence"/>
</dbReference>